<feature type="transmembrane region" description="Helical" evidence="1">
    <location>
        <begin position="27"/>
        <end position="46"/>
    </location>
</feature>
<keyword evidence="3" id="KW-1185">Reference proteome</keyword>
<dbReference type="Proteomes" id="UP000887458">
    <property type="component" value="Unassembled WGS sequence"/>
</dbReference>
<protein>
    <submittedName>
        <fullName evidence="2">Uncharacterized protein</fullName>
    </submittedName>
</protein>
<accession>A0ABQ8IZ96</accession>
<evidence type="ECO:0000313" key="3">
    <source>
        <dbReference type="Proteomes" id="UP000887458"/>
    </source>
</evidence>
<keyword evidence="1" id="KW-0472">Membrane</keyword>
<proteinExistence type="predicted"/>
<evidence type="ECO:0000256" key="1">
    <source>
        <dbReference type="SAM" id="Phobius"/>
    </source>
</evidence>
<gene>
    <name evidence="2" type="ORF">DERP_000125</name>
</gene>
<name>A0ABQ8IZ96_DERPT</name>
<dbReference type="EMBL" id="NJHN03000095">
    <property type="protein sequence ID" value="KAH9415636.1"/>
    <property type="molecule type" value="Genomic_DNA"/>
</dbReference>
<reference evidence="2 3" key="2">
    <citation type="journal article" date="2022" name="Mol. Biol. Evol.">
        <title>Comparative Genomics Reveals Insights into the Divergent Evolution of Astigmatic Mites and Household Pest Adaptations.</title>
        <authorList>
            <person name="Xiong Q."/>
            <person name="Wan A.T."/>
            <person name="Liu X."/>
            <person name="Fung C.S."/>
            <person name="Xiao X."/>
            <person name="Malainual N."/>
            <person name="Hou J."/>
            <person name="Wang L."/>
            <person name="Wang M."/>
            <person name="Yang K.Y."/>
            <person name="Cui Y."/>
            <person name="Leung E.L."/>
            <person name="Nong W."/>
            <person name="Shin S.K."/>
            <person name="Au S.W."/>
            <person name="Jeong K.Y."/>
            <person name="Chew F.T."/>
            <person name="Hui J.H."/>
            <person name="Leung T.F."/>
            <person name="Tungtrongchitr A."/>
            <person name="Zhong N."/>
            <person name="Liu Z."/>
            <person name="Tsui S.K."/>
        </authorList>
    </citation>
    <scope>NUCLEOTIDE SEQUENCE [LARGE SCALE GENOMIC DNA]</scope>
    <source>
        <strain evidence="2">Derp</strain>
    </source>
</reference>
<organism evidence="2 3">
    <name type="scientific">Dermatophagoides pteronyssinus</name>
    <name type="common">European house dust mite</name>
    <dbReference type="NCBI Taxonomy" id="6956"/>
    <lineage>
        <taxon>Eukaryota</taxon>
        <taxon>Metazoa</taxon>
        <taxon>Ecdysozoa</taxon>
        <taxon>Arthropoda</taxon>
        <taxon>Chelicerata</taxon>
        <taxon>Arachnida</taxon>
        <taxon>Acari</taxon>
        <taxon>Acariformes</taxon>
        <taxon>Sarcoptiformes</taxon>
        <taxon>Astigmata</taxon>
        <taxon>Psoroptidia</taxon>
        <taxon>Analgoidea</taxon>
        <taxon>Pyroglyphidae</taxon>
        <taxon>Dermatophagoidinae</taxon>
        <taxon>Dermatophagoides</taxon>
    </lineage>
</organism>
<comment type="caution">
    <text evidence="2">The sequence shown here is derived from an EMBL/GenBank/DDBJ whole genome shotgun (WGS) entry which is preliminary data.</text>
</comment>
<sequence>MKNTINPKYISLDNTFSTTSSVSASDGLGPIIIIITIINILSYYGWFDQITNDKFPTIKND</sequence>
<keyword evidence="1" id="KW-1133">Transmembrane helix</keyword>
<evidence type="ECO:0000313" key="2">
    <source>
        <dbReference type="EMBL" id="KAH9415636.1"/>
    </source>
</evidence>
<reference evidence="2 3" key="1">
    <citation type="journal article" date="2018" name="J. Allergy Clin. Immunol.">
        <title>High-quality assembly of Dermatophagoides pteronyssinus genome and transcriptome reveals a wide range of novel allergens.</title>
        <authorList>
            <person name="Liu X.Y."/>
            <person name="Yang K.Y."/>
            <person name="Wang M.Q."/>
            <person name="Kwok J.S."/>
            <person name="Zeng X."/>
            <person name="Yang Z."/>
            <person name="Xiao X.J."/>
            <person name="Lau C.P."/>
            <person name="Li Y."/>
            <person name="Huang Z.M."/>
            <person name="Ba J.G."/>
            <person name="Yim A.K."/>
            <person name="Ouyang C.Y."/>
            <person name="Ngai S.M."/>
            <person name="Chan T.F."/>
            <person name="Leung E.L."/>
            <person name="Liu L."/>
            <person name="Liu Z.G."/>
            <person name="Tsui S.K."/>
        </authorList>
    </citation>
    <scope>NUCLEOTIDE SEQUENCE [LARGE SCALE GENOMIC DNA]</scope>
    <source>
        <strain evidence="2">Derp</strain>
    </source>
</reference>
<keyword evidence="1" id="KW-0812">Transmembrane</keyword>